<feature type="binding site" evidence="7">
    <location>
        <position position="29"/>
    </location>
    <ligand>
        <name>Ca(2+)</name>
        <dbReference type="ChEBI" id="CHEBI:29108"/>
    </ligand>
</feature>
<feature type="binding site" evidence="8">
    <location>
        <position position="257"/>
    </location>
    <ligand>
        <name>Zn(2+)</name>
        <dbReference type="ChEBI" id="CHEBI:29105"/>
        <note>catalytic</note>
    </ligand>
</feature>
<feature type="transmembrane region" description="Helical" evidence="9">
    <location>
        <begin position="39"/>
        <end position="60"/>
    </location>
</feature>
<keyword evidence="4" id="KW-0378">Hydrolase</keyword>
<evidence type="ECO:0000313" key="10">
    <source>
        <dbReference type="EMBL" id="KAF2686628.1"/>
    </source>
</evidence>
<dbReference type="GO" id="GO:0046872">
    <property type="term" value="F:metal ion binding"/>
    <property type="evidence" value="ECO:0007669"/>
    <property type="project" value="UniProtKB-KW"/>
</dbReference>
<feature type="binding site" evidence="7">
    <location>
        <position position="42"/>
    </location>
    <ligand>
        <name>Ca(2+)</name>
        <dbReference type="ChEBI" id="CHEBI:29108"/>
    </ligand>
</feature>
<reference evidence="10" key="1">
    <citation type="journal article" date="2020" name="Stud. Mycol.">
        <title>101 Dothideomycetes genomes: a test case for predicting lifestyles and emergence of pathogens.</title>
        <authorList>
            <person name="Haridas S."/>
            <person name="Albert R."/>
            <person name="Binder M."/>
            <person name="Bloem J."/>
            <person name="Labutti K."/>
            <person name="Salamov A."/>
            <person name="Andreopoulos B."/>
            <person name="Baker S."/>
            <person name="Barry K."/>
            <person name="Bills G."/>
            <person name="Bluhm B."/>
            <person name="Cannon C."/>
            <person name="Castanera R."/>
            <person name="Culley D."/>
            <person name="Daum C."/>
            <person name="Ezra D."/>
            <person name="Gonzalez J."/>
            <person name="Henrissat B."/>
            <person name="Kuo A."/>
            <person name="Liang C."/>
            <person name="Lipzen A."/>
            <person name="Lutzoni F."/>
            <person name="Magnuson J."/>
            <person name="Mondo S."/>
            <person name="Nolan M."/>
            <person name="Ohm R."/>
            <person name="Pangilinan J."/>
            <person name="Park H.-J."/>
            <person name="Ramirez L."/>
            <person name="Alfaro M."/>
            <person name="Sun H."/>
            <person name="Tritt A."/>
            <person name="Yoshinaga Y."/>
            <person name="Zwiers L.-H."/>
            <person name="Turgeon B."/>
            <person name="Goodwin S."/>
            <person name="Spatafora J."/>
            <person name="Crous P."/>
            <person name="Grigoriev I."/>
        </authorList>
    </citation>
    <scope>NUCLEOTIDE SEQUENCE</scope>
    <source>
        <strain evidence="10">CBS 122367</strain>
    </source>
</reference>
<comment type="similarity">
    <text evidence="2">Belongs to the alkaline ceramidase family.</text>
</comment>
<gene>
    <name evidence="10" type="ORF">K458DRAFT_297725</name>
</gene>
<evidence type="ECO:0000313" key="11">
    <source>
        <dbReference type="Proteomes" id="UP000799291"/>
    </source>
</evidence>
<dbReference type="PANTHER" id="PTHR46187:SF3">
    <property type="entry name" value="ALKALINE CERAMIDASE 3"/>
    <property type="match status" value="1"/>
</dbReference>
<dbReference type="GO" id="GO:0046514">
    <property type="term" value="P:ceramide catabolic process"/>
    <property type="evidence" value="ECO:0007669"/>
    <property type="project" value="TreeGrafter"/>
</dbReference>
<dbReference type="Pfam" id="PF05875">
    <property type="entry name" value="Ceramidase"/>
    <property type="match status" value="1"/>
</dbReference>
<dbReference type="EMBL" id="MU005576">
    <property type="protein sequence ID" value="KAF2686628.1"/>
    <property type="molecule type" value="Genomic_DNA"/>
</dbReference>
<keyword evidence="5 9" id="KW-1133">Transmembrane helix</keyword>
<evidence type="ECO:0000256" key="2">
    <source>
        <dbReference type="ARBA" id="ARBA00009780"/>
    </source>
</evidence>
<keyword evidence="3 9" id="KW-0812">Transmembrane</keyword>
<protein>
    <submittedName>
        <fullName evidence="10">Alkaline phytoceramidase</fullName>
    </submittedName>
</protein>
<sequence>MGFTYRIPSFTYAPAQHGYWSPVTSTLNWCEEDYYATHYIAELVNTLTNLFFVFLAIKSIRSCIQNGHDKVWIAAFFVLLFVGIGSFLFHATLKYEMQLLDELSMIYLACTSFFAIFSHGKTKAITTLILVFTVSLAVFVSVYYHYLQDPVFHQNAFAILTAVNIFRGWYQMEHLLRPSRRAITSKKVDARDRAPHDQRDLKILADMWTLSLAGVAYIGIGFFIWNLDNIYCAHIRQWRRALGLPWGIVLEGHGWWHFFTSIASYYILTWLVWLRYCLEGQQDEVQLQWPSTLISLPALVRQKFSTSVGKGKEA</sequence>
<proteinExistence type="inferred from homology"/>
<keyword evidence="8" id="KW-0862">Zinc</keyword>
<dbReference type="GO" id="GO:0016811">
    <property type="term" value="F:hydrolase activity, acting on carbon-nitrogen (but not peptide) bonds, in linear amides"/>
    <property type="evidence" value="ECO:0007669"/>
    <property type="project" value="InterPro"/>
</dbReference>
<evidence type="ECO:0000256" key="5">
    <source>
        <dbReference type="ARBA" id="ARBA00022989"/>
    </source>
</evidence>
<dbReference type="GO" id="GO:0046513">
    <property type="term" value="P:ceramide biosynthetic process"/>
    <property type="evidence" value="ECO:0007669"/>
    <property type="project" value="TreeGrafter"/>
</dbReference>
<dbReference type="AlphaFoldDB" id="A0A6G1J893"/>
<keyword evidence="6 9" id="KW-0472">Membrane</keyword>
<comment type="subcellular location">
    <subcellularLocation>
        <location evidence="1">Membrane</location>
        <topology evidence="1">Multi-pass membrane protein</topology>
    </subcellularLocation>
</comment>
<evidence type="ECO:0000256" key="1">
    <source>
        <dbReference type="ARBA" id="ARBA00004141"/>
    </source>
</evidence>
<evidence type="ECO:0000256" key="7">
    <source>
        <dbReference type="PIRSR" id="PIRSR608901-1"/>
    </source>
</evidence>
<keyword evidence="7" id="KW-0479">Metal-binding</keyword>
<keyword evidence="7" id="KW-0106">Calcium</keyword>
<feature type="binding site" evidence="8">
    <location>
        <position position="253"/>
    </location>
    <ligand>
        <name>Zn(2+)</name>
        <dbReference type="ChEBI" id="CHEBI:29105"/>
        <note>catalytic</note>
    </ligand>
</feature>
<feature type="transmembrane region" description="Helical" evidence="9">
    <location>
        <begin position="152"/>
        <end position="170"/>
    </location>
</feature>
<evidence type="ECO:0000256" key="3">
    <source>
        <dbReference type="ARBA" id="ARBA00022692"/>
    </source>
</evidence>
<feature type="transmembrane region" description="Helical" evidence="9">
    <location>
        <begin position="72"/>
        <end position="93"/>
    </location>
</feature>
<evidence type="ECO:0000256" key="8">
    <source>
        <dbReference type="PIRSR" id="PIRSR608901-2"/>
    </source>
</evidence>
<accession>A0A6G1J893</accession>
<feature type="transmembrane region" description="Helical" evidence="9">
    <location>
        <begin position="124"/>
        <end position="146"/>
    </location>
</feature>
<evidence type="ECO:0000256" key="6">
    <source>
        <dbReference type="ARBA" id="ARBA00023136"/>
    </source>
</evidence>
<feature type="binding site" evidence="8">
    <location>
        <position position="90"/>
    </location>
    <ligand>
        <name>Zn(2+)</name>
        <dbReference type="ChEBI" id="CHEBI:29105"/>
        <note>catalytic</note>
    </ligand>
</feature>
<feature type="transmembrane region" description="Helical" evidence="9">
    <location>
        <begin position="254"/>
        <end position="274"/>
    </location>
</feature>
<dbReference type="Proteomes" id="UP000799291">
    <property type="component" value="Unassembled WGS sequence"/>
</dbReference>
<dbReference type="GO" id="GO:0005789">
    <property type="term" value="C:endoplasmic reticulum membrane"/>
    <property type="evidence" value="ECO:0007669"/>
    <property type="project" value="TreeGrafter"/>
</dbReference>
<dbReference type="OrthoDB" id="187171at2759"/>
<comment type="cofactor">
    <cofactor evidence="8">
        <name>Zn(2+)</name>
        <dbReference type="ChEBI" id="CHEBI:29105"/>
    </cofactor>
</comment>
<feature type="transmembrane region" description="Helical" evidence="9">
    <location>
        <begin position="99"/>
        <end position="117"/>
    </location>
</feature>
<keyword evidence="11" id="KW-1185">Reference proteome</keyword>
<evidence type="ECO:0000256" key="9">
    <source>
        <dbReference type="SAM" id="Phobius"/>
    </source>
</evidence>
<organism evidence="10 11">
    <name type="scientific">Lentithecium fluviatile CBS 122367</name>
    <dbReference type="NCBI Taxonomy" id="1168545"/>
    <lineage>
        <taxon>Eukaryota</taxon>
        <taxon>Fungi</taxon>
        <taxon>Dikarya</taxon>
        <taxon>Ascomycota</taxon>
        <taxon>Pezizomycotina</taxon>
        <taxon>Dothideomycetes</taxon>
        <taxon>Pleosporomycetidae</taxon>
        <taxon>Pleosporales</taxon>
        <taxon>Massarineae</taxon>
        <taxon>Lentitheciaceae</taxon>
        <taxon>Lentithecium</taxon>
    </lineage>
</organism>
<feature type="transmembrane region" description="Helical" evidence="9">
    <location>
        <begin position="203"/>
        <end position="225"/>
    </location>
</feature>
<evidence type="ECO:0000256" key="4">
    <source>
        <dbReference type="ARBA" id="ARBA00022801"/>
    </source>
</evidence>
<feature type="binding site" evidence="7">
    <location>
        <position position="31"/>
    </location>
    <ligand>
        <name>Ca(2+)</name>
        <dbReference type="ChEBI" id="CHEBI:29108"/>
    </ligand>
</feature>
<dbReference type="PANTHER" id="PTHR46187">
    <property type="entry name" value="ALKALINE CERAMIDASE 3"/>
    <property type="match status" value="1"/>
</dbReference>
<dbReference type="InterPro" id="IPR008901">
    <property type="entry name" value="ACER"/>
</dbReference>
<name>A0A6G1J893_9PLEO</name>